<dbReference type="InterPro" id="IPR050584">
    <property type="entry name" value="Cholesterol_7-desaturase"/>
</dbReference>
<protein>
    <submittedName>
        <fullName evidence="8">MnbA</fullName>
    </submittedName>
</protein>
<dbReference type="GO" id="GO:0051537">
    <property type="term" value="F:2 iron, 2 sulfur cluster binding"/>
    <property type="evidence" value="ECO:0007669"/>
    <property type="project" value="UniProtKB-KW"/>
</dbReference>
<proteinExistence type="predicted"/>
<dbReference type="SUPFAM" id="SSF50022">
    <property type="entry name" value="ISP domain"/>
    <property type="match status" value="1"/>
</dbReference>
<keyword evidence="3" id="KW-0560">Oxidoreductase</keyword>
<dbReference type="AlphaFoldDB" id="Q5GDA4"/>
<keyword evidence="4" id="KW-0408">Iron</keyword>
<dbReference type="GO" id="GO:0005506">
    <property type="term" value="F:iron ion binding"/>
    <property type="evidence" value="ECO:0007669"/>
    <property type="project" value="InterPro"/>
</dbReference>
<evidence type="ECO:0000313" key="8">
    <source>
        <dbReference type="EMBL" id="AAV33660.1"/>
    </source>
</evidence>
<gene>
    <name evidence="8" type="primary">mnbA</name>
</gene>
<dbReference type="InterPro" id="IPR036922">
    <property type="entry name" value="Rieske_2Fe-2S_sf"/>
</dbReference>
<evidence type="ECO:0000256" key="2">
    <source>
        <dbReference type="ARBA" id="ARBA00022723"/>
    </source>
</evidence>
<dbReference type="InterPro" id="IPR017941">
    <property type="entry name" value="Rieske_2Fe-2S"/>
</dbReference>
<dbReference type="PROSITE" id="PS00570">
    <property type="entry name" value="RING_HYDROXYL_ALPHA"/>
    <property type="match status" value="1"/>
</dbReference>
<evidence type="ECO:0000256" key="3">
    <source>
        <dbReference type="ARBA" id="ARBA00023002"/>
    </source>
</evidence>
<dbReference type="PANTHER" id="PTHR21266">
    <property type="entry name" value="IRON-SULFUR DOMAIN CONTAINING PROTEIN"/>
    <property type="match status" value="1"/>
</dbReference>
<dbReference type="Pfam" id="PF00355">
    <property type="entry name" value="Rieske"/>
    <property type="match status" value="1"/>
</dbReference>
<feature type="region of interest" description="Disordered" evidence="6">
    <location>
        <begin position="316"/>
        <end position="343"/>
    </location>
</feature>
<name>Q5GDA4_9BURK</name>
<evidence type="ECO:0000256" key="6">
    <source>
        <dbReference type="SAM" id="MobiDB-lite"/>
    </source>
</evidence>
<dbReference type="Gene3D" id="3.90.380.10">
    <property type="entry name" value="Naphthalene 1,2-dioxygenase Alpha Subunit, Chain A, domain 1"/>
    <property type="match status" value="1"/>
</dbReference>
<accession>Q5GDA4</accession>
<evidence type="ECO:0000259" key="7">
    <source>
        <dbReference type="PROSITE" id="PS51296"/>
    </source>
</evidence>
<dbReference type="EMBL" id="AY639949">
    <property type="protein sequence ID" value="AAV33660.1"/>
    <property type="molecule type" value="Genomic_DNA"/>
</dbReference>
<dbReference type="InterPro" id="IPR015881">
    <property type="entry name" value="ARHD_Rieske_2Fe_2S"/>
</dbReference>
<keyword evidence="2" id="KW-0479">Metal-binding</keyword>
<feature type="domain" description="Rieske" evidence="7">
    <location>
        <begin position="33"/>
        <end position="137"/>
    </location>
</feature>
<reference evidence="8" key="1">
    <citation type="journal article" date="2006" name="Appl. Environ. Microbiol.">
        <title>The locus coding for the 3-nitrobenzoate dioxygenase of Comamonas sp. strain JS46 is flanked by IS1071 elements and is subject to deletion and inversion events.</title>
        <authorList>
            <person name="Providenti M.A."/>
            <person name="Shaye R.E."/>
            <person name="Lynes K.D."/>
            <person name="McKenna N.T."/>
            <person name="O'brien J.M."/>
            <person name="Rosolen S."/>
            <person name="Wyndham R.C."/>
            <person name="Lambert I.B."/>
        </authorList>
    </citation>
    <scope>NUCLEOTIDE SEQUENCE</scope>
    <source>
        <strain evidence="8">JS46</strain>
    </source>
</reference>
<dbReference type="PROSITE" id="PS51296">
    <property type="entry name" value="RIESKE"/>
    <property type="match status" value="1"/>
</dbReference>
<evidence type="ECO:0000256" key="4">
    <source>
        <dbReference type="ARBA" id="ARBA00023004"/>
    </source>
</evidence>
<dbReference type="GO" id="GO:0016491">
    <property type="term" value="F:oxidoreductase activity"/>
    <property type="evidence" value="ECO:0007669"/>
    <property type="project" value="UniProtKB-KW"/>
</dbReference>
<evidence type="ECO:0000256" key="1">
    <source>
        <dbReference type="ARBA" id="ARBA00022714"/>
    </source>
</evidence>
<keyword evidence="1" id="KW-0001">2Fe-2S</keyword>
<organism evidence="8">
    <name type="scientific">Comamonas sp. JS46</name>
    <dbReference type="NCBI Taxonomy" id="298265"/>
    <lineage>
        <taxon>Bacteria</taxon>
        <taxon>Pseudomonadati</taxon>
        <taxon>Pseudomonadota</taxon>
        <taxon>Betaproteobacteria</taxon>
        <taxon>Burkholderiales</taxon>
        <taxon>Comamonadaceae</taxon>
        <taxon>Comamonas</taxon>
    </lineage>
</organism>
<dbReference type="CDD" id="cd03479">
    <property type="entry name" value="Rieske_RO_Alpha_PhDO_like"/>
    <property type="match status" value="1"/>
</dbReference>
<dbReference type="CDD" id="cd08878">
    <property type="entry name" value="RHO_alpha_C_DMO-like"/>
    <property type="match status" value="1"/>
</dbReference>
<keyword evidence="5" id="KW-0411">Iron-sulfur</keyword>
<feature type="compositionally biased region" description="Basic and acidic residues" evidence="6">
    <location>
        <begin position="323"/>
        <end position="339"/>
    </location>
</feature>
<dbReference type="Gene3D" id="2.102.10.10">
    <property type="entry name" value="Rieske [2Fe-2S] iron-sulphur domain"/>
    <property type="match status" value="1"/>
</dbReference>
<sequence>MKSAYGLTTPQENAELTHVEPGTPMGELLRRFWQPVALSAELTDLPKKIKIMCEELVVFRTKDGALGCLTPHCSHRGTSLEWGRIEKDGLRCCYHGWLYAPDGRVTEMSCETKEFCARANIQHPAYPIMEYGGLVFIYMGPPEKKPLFPLYDIIDTRERNDVELRGMQLWDGYGIGYVKDCNWLQHHENVVDPWHLLVLHQQISGDQFDGALMQGRSKIDFESTDLGVRYRVIKDLPNGNRLVRYAEVVMPNIILVPNIHEQGTVPKNKDRCTEITWTVPVDNEHLTAFSIVAWPLVDGKPVDDWMPGTDVRIKVRPAGQGERTYEERQRNPDDREAQEGQRPIAIHALERLAPSDRGVVMLRRQLKEQIQIVKDGNDPMNIVRDEGANTRIRTNAWNTVLSPEQATKHQGEEA</sequence>
<evidence type="ECO:0000256" key="5">
    <source>
        <dbReference type="ARBA" id="ARBA00023014"/>
    </source>
</evidence>
<dbReference type="SUPFAM" id="SSF55961">
    <property type="entry name" value="Bet v1-like"/>
    <property type="match status" value="1"/>
</dbReference>
<dbReference type="PANTHER" id="PTHR21266:SF59">
    <property type="entry name" value="BLR4922 PROTEIN"/>
    <property type="match status" value="1"/>
</dbReference>